<sequence>MALLVIMSLYGRGDLHPSKYKSNCVVKETYGGHIQVRNVEARSGKHLSPEEIEKIEKEREEKRKFEIKRREEYLSKLFEREAKEREERLRRAREENAYLKEQARASMFATLEKSRVGNMGVDIENNRSNLEPYESAHSLSRPIEIVLNSNFEGFKTAKGISISNLGIMLLSEEESQNLGEKGDMS</sequence>
<dbReference type="RefSeq" id="WP_062706116.1">
    <property type="nucleotide sequence ID" value="NZ_CP014813.1"/>
</dbReference>
<dbReference type="AlphaFoldDB" id="A0AAN0X7V9"/>
<keyword evidence="1" id="KW-0175">Coiled coil</keyword>
<evidence type="ECO:0000313" key="2">
    <source>
        <dbReference type="EMBL" id="AMR76118.1"/>
    </source>
</evidence>
<dbReference type="EMBL" id="CP014813">
    <property type="protein sequence ID" value="AMR76118.1"/>
    <property type="molecule type" value="Genomic_DNA"/>
</dbReference>
<evidence type="ECO:0000313" key="3">
    <source>
        <dbReference type="Proteomes" id="UP000075229"/>
    </source>
</evidence>
<proteinExistence type="predicted"/>
<protein>
    <submittedName>
        <fullName evidence="2">Uncharacterized protein</fullName>
    </submittedName>
</protein>
<name>A0AAN0X7V9_BORHE</name>
<gene>
    <name evidence="2" type="ORF">A0V01_05855</name>
</gene>
<dbReference type="Proteomes" id="UP000075229">
    <property type="component" value="Plasmid Unnamed"/>
</dbReference>
<keyword evidence="2" id="KW-0614">Plasmid</keyword>
<reference evidence="2 3" key="1">
    <citation type="submission" date="2016-03" db="EMBL/GenBank/DDBJ databases">
        <title>Borrelia hermsii Genome sequencing and assembly.</title>
        <authorList>
            <person name="Bontemps-Gallo S."/>
            <person name="Stewart S."/>
        </authorList>
    </citation>
    <scope>NUCLEOTIDE SEQUENCE [LARGE SCALE GENOMIC DNA]</scope>
    <source>
        <strain evidence="2 3">DAH-2E7</strain>
        <plasmid evidence="3">lp28-2 sequence</plasmid>
    </source>
</reference>
<organism evidence="2 3">
    <name type="scientific">Borrelia hermsii</name>
    <dbReference type="NCBI Taxonomy" id="140"/>
    <lineage>
        <taxon>Bacteria</taxon>
        <taxon>Pseudomonadati</taxon>
        <taxon>Spirochaetota</taxon>
        <taxon>Spirochaetia</taxon>
        <taxon>Spirochaetales</taxon>
        <taxon>Borreliaceae</taxon>
        <taxon>Borrelia</taxon>
    </lineage>
</organism>
<geneLocation type="plasmid" evidence="3">
    <name>lp28-2 sequence</name>
</geneLocation>
<accession>A0AAN0X7V9</accession>
<feature type="coiled-coil region" evidence="1">
    <location>
        <begin position="75"/>
        <end position="102"/>
    </location>
</feature>
<evidence type="ECO:0000256" key="1">
    <source>
        <dbReference type="SAM" id="Coils"/>
    </source>
</evidence>